<evidence type="ECO:0000313" key="13">
    <source>
        <dbReference type="Proteomes" id="UP001215280"/>
    </source>
</evidence>
<evidence type="ECO:0000256" key="6">
    <source>
        <dbReference type="ARBA" id="ARBA00023002"/>
    </source>
</evidence>
<dbReference type="Pfam" id="PF22810">
    <property type="entry name" value="LPMO_AA14"/>
    <property type="match status" value="1"/>
</dbReference>
<keyword evidence="3" id="KW-0964">Secreted</keyword>
<comment type="similarity">
    <text evidence="11">Belongs to the polysaccharide monooxygenase AA14 family.</text>
</comment>
<name>A0AAD7HIW8_9AGAR</name>
<dbReference type="GO" id="GO:0004497">
    <property type="term" value="F:monooxygenase activity"/>
    <property type="evidence" value="ECO:0007669"/>
    <property type="project" value="UniProtKB-KW"/>
</dbReference>
<dbReference type="Proteomes" id="UP001215280">
    <property type="component" value="Unassembled WGS sequence"/>
</dbReference>
<evidence type="ECO:0000256" key="11">
    <source>
        <dbReference type="ARBA" id="ARBA00046340"/>
    </source>
</evidence>
<accession>A0AAD7HIW8</accession>
<evidence type="ECO:0000256" key="5">
    <source>
        <dbReference type="ARBA" id="ARBA00022729"/>
    </source>
</evidence>
<keyword evidence="8" id="KW-0503">Monooxygenase</keyword>
<evidence type="ECO:0000256" key="8">
    <source>
        <dbReference type="ARBA" id="ARBA00023033"/>
    </source>
</evidence>
<protein>
    <submittedName>
        <fullName evidence="12">Uncharacterized protein</fullName>
    </submittedName>
</protein>
<dbReference type="GO" id="GO:0046872">
    <property type="term" value="F:metal ion binding"/>
    <property type="evidence" value="ECO:0007669"/>
    <property type="project" value="UniProtKB-KW"/>
</dbReference>
<keyword evidence="4" id="KW-0479">Metal-binding</keyword>
<dbReference type="GO" id="GO:0005576">
    <property type="term" value="C:extracellular region"/>
    <property type="evidence" value="ECO:0007669"/>
    <property type="project" value="UniProtKB-SubCell"/>
</dbReference>
<evidence type="ECO:0000313" key="12">
    <source>
        <dbReference type="EMBL" id="KAJ7721746.1"/>
    </source>
</evidence>
<sequence>MELAVNRAFTTLSFGGAHTGVFGDGQNYTDGLGGVECINALNSTATIRIPRKYRLRITGAGLPLQSNWHPGSTALAPAVPTTWSQNTPGNCTTGARQMIYWNQLDENNIFVERNDLSGEPKSPAYNSVLGFADGAQHDIFVSSNPKSTGSEAGIADKDRSVLGCGAACVAAAASSPLLWLMTTEGVGIGADHDCTDHRNKILFSYDYFPCCQGPLMNVAWLINLLKTGLELPYAHDHLAAIY</sequence>
<evidence type="ECO:0000256" key="4">
    <source>
        <dbReference type="ARBA" id="ARBA00022723"/>
    </source>
</evidence>
<evidence type="ECO:0000256" key="7">
    <source>
        <dbReference type="ARBA" id="ARBA00023008"/>
    </source>
</evidence>
<dbReference type="EMBL" id="JARJLG010000265">
    <property type="protein sequence ID" value="KAJ7721746.1"/>
    <property type="molecule type" value="Genomic_DNA"/>
</dbReference>
<dbReference type="InterPro" id="IPR054497">
    <property type="entry name" value="LPMO_AA14"/>
</dbReference>
<gene>
    <name evidence="12" type="ORF">DFH07DRAFT_1007484</name>
</gene>
<comment type="cofactor">
    <cofactor evidence="1">
        <name>Cu(2+)</name>
        <dbReference type="ChEBI" id="CHEBI:29036"/>
    </cofactor>
</comment>
<comment type="caution">
    <text evidence="12">The sequence shown here is derived from an EMBL/GenBank/DDBJ whole genome shotgun (WGS) entry which is preliminary data.</text>
</comment>
<keyword evidence="7" id="KW-0186">Copper</keyword>
<evidence type="ECO:0000256" key="10">
    <source>
        <dbReference type="ARBA" id="ARBA00023180"/>
    </source>
</evidence>
<dbReference type="AlphaFoldDB" id="A0AAD7HIW8"/>
<keyword evidence="5" id="KW-0732">Signal</keyword>
<keyword evidence="10" id="KW-0325">Glycoprotein</keyword>
<evidence type="ECO:0000256" key="3">
    <source>
        <dbReference type="ARBA" id="ARBA00022525"/>
    </source>
</evidence>
<organism evidence="12 13">
    <name type="scientific">Mycena maculata</name>
    <dbReference type="NCBI Taxonomy" id="230809"/>
    <lineage>
        <taxon>Eukaryota</taxon>
        <taxon>Fungi</taxon>
        <taxon>Dikarya</taxon>
        <taxon>Basidiomycota</taxon>
        <taxon>Agaricomycotina</taxon>
        <taxon>Agaricomycetes</taxon>
        <taxon>Agaricomycetidae</taxon>
        <taxon>Agaricales</taxon>
        <taxon>Marasmiineae</taxon>
        <taxon>Mycenaceae</taxon>
        <taxon>Mycena</taxon>
    </lineage>
</organism>
<comment type="subcellular location">
    <subcellularLocation>
        <location evidence="2">Secreted</location>
    </subcellularLocation>
</comment>
<evidence type="ECO:0000256" key="9">
    <source>
        <dbReference type="ARBA" id="ARBA00023157"/>
    </source>
</evidence>
<keyword evidence="9" id="KW-1015">Disulfide bond</keyword>
<keyword evidence="13" id="KW-1185">Reference proteome</keyword>
<keyword evidence="6" id="KW-0560">Oxidoreductase</keyword>
<evidence type="ECO:0000256" key="1">
    <source>
        <dbReference type="ARBA" id="ARBA00001973"/>
    </source>
</evidence>
<reference evidence="12" key="1">
    <citation type="submission" date="2023-03" db="EMBL/GenBank/DDBJ databases">
        <title>Massive genome expansion in bonnet fungi (Mycena s.s.) driven by repeated elements and novel gene families across ecological guilds.</title>
        <authorList>
            <consortium name="Lawrence Berkeley National Laboratory"/>
            <person name="Harder C.B."/>
            <person name="Miyauchi S."/>
            <person name="Viragh M."/>
            <person name="Kuo A."/>
            <person name="Thoen E."/>
            <person name="Andreopoulos B."/>
            <person name="Lu D."/>
            <person name="Skrede I."/>
            <person name="Drula E."/>
            <person name="Henrissat B."/>
            <person name="Morin E."/>
            <person name="Kohler A."/>
            <person name="Barry K."/>
            <person name="LaButti K."/>
            <person name="Morin E."/>
            <person name="Salamov A."/>
            <person name="Lipzen A."/>
            <person name="Mereny Z."/>
            <person name="Hegedus B."/>
            <person name="Baldrian P."/>
            <person name="Stursova M."/>
            <person name="Weitz H."/>
            <person name="Taylor A."/>
            <person name="Grigoriev I.V."/>
            <person name="Nagy L.G."/>
            <person name="Martin F."/>
            <person name="Kauserud H."/>
        </authorList>
    </citation>
    <scope>NUCLEOTIDE SEQUENCE</scope>
    <source>
        <strain evidence="12">CBHHK188m</strain>
    </source>
</reference>
<proteinExistence type="inferred from homology"/>
<evidence type="ECO:0000256" key="2">
    <source>
        <dbReference type="ARBA" id="ARBA00004613"/>
    </source>
</evidence>